<comment type="caution">
    <text evidence="10">The sequence shown here is derived from an EMBL/GenBank/DDBJ whole genome shotgun (WGS) entry which is preliminary data.</text>
</comment>
<dbReference type="PROSITE" id="PS51987">
    <property type="entry name" value="GS_CATALYTIC"/>
    <property type="match status" value="1"/>
</dbReference>
<sequence length="491" mass="54223">MGSLSPATLPNAPNMPPPTADNIVELLKYDIKVKVAGVDADGILRGKIMAKEKFLSSIQSGFGFSSAVFGWDMHDTLFTHDVGLTQGGGYADFIAVPDLTSFRRIPWENNIPFFLLHFIAGGEPVKACPRGMMKSLVQKLDDENYKAFSGVELEFTNFQTPTEDGYGPESKRPNLAASLLKNTPKALRPLTEGMFGYSITRPVASKDYFHEVFDASAAFGCNVEGWHTESGGGVFEAALIVREAAEMADRVSLFKLLTKSIGIDHNVTPCFMAKPLHGMPGNSGHIHVSLTDKAGKNLFARDERNPNARWPDIEYLSDTGYHFLAGVLDALPDIMPLLAPTINSYKRFVENFWAPVAITWGNEDRLSSIRIITPPVCKPSAVRFEIRIPGADLHPHYALSAIFGAGLRGIKKKLEITVPPSAARTADDGPPTLLANTLEKALERFSAPTSVARDIFDQEFVEFFTASRQHELRLWREAVTDWEFNRYIETV</sequence>
<evidence type="ECO:0000256" key="7">
    <source>
        <dbReference type="RuleBase" id="RU000384"/>
    </source>
</evidence>
<evidence type="ECO:0000313" key="11">
    <source>
        <dbReference type="Proteomes" id="UP000554235"/>
    </source>
</evidence>
<dbReference type="SUPFAM" id="SSF55931">
    <property type="entry name" value="Glutamine synthetase/guanido kinase"/>
    <property type="match status" value="1"/>
</dbReference>
<dbReference type="PANTHER" id="PTHR43785:SF12">
    <property type="entry name" value="TYPE-1 GLUTAMINE SYNTHETASE 2"/>
    <property type="match status" value="1"/>
</dbReference>
<proteinExistence type="inferred from homology"/>
<keyword evidence="5" id="KW-0067">ATP-binding</keyword>
<feature type="domain" description="GS beta-grasp" evidence="8">
    <location>
        <begin position="31"/>
        <end position="122"/>
    </location>
</feature>
<dbReference type="InterPro" id="IPR008147">
    <property type="entry name" value="Gln_synt_N"/>
</dbReference>
<evidence type="ECO:0000313" key="10">
    <source>
        <dbReference type="EMBL" id="KAF4459693.1"/>
    </source>
</evidence>
<dbReference type="InterPro" id="IPR008146">
    <property type="entry name" value="Gln_synth_cat_dom"/>
</dbReference>
<dbReference type="SMART" id="SM01230">
    <property type="entry name" value="Gln-synt_C"/>
    <property type="match status" value="1"/>
</dbReference>
<dbReference type="AlphaFoldDB" id="A0A8H4P701"/>
<evidence type="ECO:0000256" key="6">
    <source>
        <dbReference type="PROSITE-ProRule" id="PRU01330"/>
    </source>
</evidence>
<dbReference type="GO" id="GO:0006542">
    <property type="term" value="P:glutamine biosynthetic process"/>
    <property type="evidence" value="ECO:0007669"/>
    <property type="project" value="InterPro"/>
</dbReference>
<name>A0A8H4P701_9HYPO</name>
<dbReference type="PANTHER" id="PTHR43785">
    <property type="entry name" value="GAMMA-GLUTAMYLPUTRESCINE SYNTHETASE"/>
    <property type="match status" value="1"/>
</dbReference>
<protein>
    <recommendedName>
        <fullName evidence="2">Glutamine synthetase</fullName>
    </recommendedName>
</protein>
<dbReference type="InterPro" id="IPR036651">
    <property type="entry name" value="Gln_synt_N_sf"/>
</dbReference>
<evidence type="ECO:0000259" key="8">
    <source>
        <dbReference type="PROSITE" id="PS51986"/>
    </source>
</evidence>
<dbReference type="OrthoDB" id="77835at2759"/>
<evidence type="ECO:0000256" key="3">
    <source>
        <dbReference type="ARBA" id="ARBA00022598"/>
    </source>
</evidence>
<dbReference type="FunFam" id="3.30.590.10:FF:000005">
    <property type="entry name" value="Probable glutamine synthetase"/>
    <property type="match status" value="1"/>
</dbReference>
<dbReference type="GO" id="GO:0004356">
    <property type="term" value="F:glutamine synthetase activity"/>
    <property type="evidence" value="ECO:0007669"/>
    <property type="project" value="InterPro"/>
</dbReference>
<evidence type="ECO:0000259" key="9">
    <source>
        <dbReference type="PROSITE" id="PS51987"/>
    </source>
</evidence>
<keyword evidence="11" id="KW-1185">Reference proteome</keyword>
<comment type="similarity">
    <text evidence="1 6 7">Belongs to the glutamine synthetase family.</text>
</comment>
<evidence type="ECO:0000256" key="4">
    <source>
        <dbReference type="ARBA" id="ARBA00022741"/>
    </source>
</evidence>
<evidence type="ECO:0000256" key="1">
    <source>
        <dbReference type="ARBA" id="ARBA00009897"/>
    </source>
</evidence>
<dbReference type="GO" id="GO:0005524">
    <property type="term" value="F:ATP binding"/>
    <property type="evidence" value="ECO:0007669"/>
    <property type="project" value="UniProtKB-KW"/>
</dbReference>
<keyword evidence="4" id="KW-0547">Nucleotide-binding</keyword>
<dbReference type="Gene3D" id="3.30.590.10">
    <property type="entry name" value="Glutamine synthetase/guanido kinase, catalytic domain"/>
    <property type="match status" value="1"/>
</dbReference>
<dbReference type="EMBL" id="JAADYS010002114">
    <property type="protein sequence ID" value="KAF4459693.1"/>
    <property type="molecule type" value="Genomic_DNA"/>
</dbReference>
<dbReference type="Proteomes" id="UP000554235">
    <property type="component" value="Unassembled WGS sequence"/>
</dbReference>
<evidence type="ECO:0000256" key="5">
    <source>
        <dbReference type="ARBA" id="ARBA00022840"/>
    </source>
</evidence>
<dbReference type="PROSITE" id="PS51986">
    <property type="entry name" value="GS_BETA_GRASP"/>
    <property type="match status" value="1"/>
</dbReference>
<organism evidence="10 11">
    <name type="scientific">Fusarium albosuccineum</name>
    <dbReference type="NCBI Taxonomy" id="1237068"/>
    <lineage>
        <taxon>Eukaryota</taxon>
        <taxon>Fungi</taxon>
        <taxon>Dikarya</taxon>
        <taxon>Ascomycota</taxon>
        <taxon>Pezizomycotina</taxon>
        <taxon>Sordariomycetes</taxon>
        <taxon>Hypocreomycetidae</taxon>
        <taxon>Hypocreales</taxon>
        <taxon>Nectriaceae</taxon>
        <taxon>Fusarium</taxon>
        <taxon>Fusarium decemcellulare species complex</taxon>
    </lineage>
</organism>
<dbReference type="GO" id="GO:0006576">
    <property type="term" value="P:biogenic amine metabolic process"/>
    <property type="evidence" value="ECO:0007669"/>
    <property type="project" value="UniProtKB-ARBA"/>
</dbReference>
<gene>
    <name evidence="10" type="ORF">FALBO_13543</name>
</gene>
<keyword evidence="3" id="KW-0436">Ligase</keyword>
<reference evidence="10 11" key="1">
    <citation type="submission" date="2020-01" db="EMBL/GenBank/DDBJ databases">
        <title>Identification and distribution of gene clusters putatively required for synthesis of sphingolipid metabolism inhibitors in phylogenetically diverse species of the filamentous fungus Fusarium.</title>
        <authorList>
            <person name="Kim H.-S."/>
            <person name="Busman M."/>
            <person name="Brown D.W."/>
            <person name="Divon H."/>
            <person name="Uhlig S."/>
            <person name="Proctor R.H."/>
        </authorList>
    </citation>
    <scope>NUCLEOTIDE SEQUENCE [LARGE SCALE GENOMIC DNA]</scope>
    <source>
        <strain evidence="10 11">NRRL 20459</strain>
    </source>
</reference>
<feature type="domain" description="GS catalytic" evidence="9">
    <location>
        <begin position="129"/>
        <end position="491"/>
    </location>
</feature>
<dbReference type="SUPFAM" id="SSF54368">
    <property type="entry name" value="Glutamine synthetase, N-terminal domain"/>
    <property type="match status" value="1"/>
</dbReference>
<dbReference type="InterPro" id="IPR014746">
    <property type="entry name" value="Gln_synth/guanido_kin_cat_dom"/>
</dbReference>
<accession>A0A8H4P701</accession>
<dbReference type="Pfam" id="PF00120">
    <property type="entry name" value="Gln-synt_C"/>
    <property type="match status" value="1"/>
</dbReference>
<dbReference type="Gene3D" id="3.10.20.70">
    <property type="entry name" value="Glutamine synthetase, N-terminal domain"/>
    <property type="match status" value="1"/>
</dbReference>
<evidence type="ECO:0000256" key="2">
    <source>
        <dbReference type="ARBA" id="ARBA00021364"/>
    </source>
</evidence>